<evidence type="ECO:0000256" key="6">
    <source>
        <dbReference type="ARBA" id="ARBA00022989"/>
    </source>
</evidence>
<dbReference type="PANTHER" id="PTHR34975">
    <property type="entry name" value="SPORE GERMINATION PROTEIN A2"/>
    <property type="match status" value="1"/>
</dbReference>
<dbReference type="Proteomes" id="UP000007239">
    <property type="component" value="Chromosome"/>
</dbReference>
<feature type="transmembrane region" description="Helical" evidence="8">
    <location>
        <begin position="214"/>
        <end position="240"/>
    </location>
</feature>
<dbReference type="EMBL" id="CP002739">
    <property type="protein sequence ID" value="AEF16508.1"/>
    <property type="molecule type" value="Genomic_DNA"/>
</dbReference>
<dbReference type="InterPro" id="IPR004761">
    <property type="entry name" value="Spore_GerAB"/>
</dbReference>
<reference evidence="9" key="1">
    <citation type="submission" date="2011-05" db="EMBL/GenBank/DDBJ databases">
        <title>Complete sequence of Thermoanaerobacterium xylanolyticum LX-11.</title>
        <authorList>
            <consortium name="US DOE Joint Genome Institute"/>
            <person name="Lucas S."/>
            <person name="Han J."/>
            <person name="Lapidus A."/>
            <person name="Cheng J.-F."/>
            <person name="Goodwin L."/>
            <person name="Pitluck S."/>
            <person name="Peters L."/>
            <person name="Mikhailova N."/>
            <person name="Lu M."/>
            <person name="Han C."/>
            <person name="Tapia R."/>
            <person name="Land M."/>
            <person name="Hauser L."/>
            <person name="Kyrpides N."/>
            <person name="Ivanova N."/>
            <person name="Pagani I."/>
            <person name="Hemme C."/>
            <person name="Woyke T."/>
        </authorList>
    </citation>
    <scope>NUCLEOTIDE SEQUENCE</scope>
    <source>
        <strain evidence="9">LX-11</strain>
    </source>
</reference>
<keyword evidence="10" id="KW-1185">Reference proteome</keyword>
<protein>
    <submittedName>
        <fullName evidence="9">Spore germination protein</fullName>
    </submittedName>
</protein>
<feature type="transmembrane region" description="Helical" evidence="8">
    <location>
        <begin position="34"/>
        <end position="53"/>
    </location>
</feature>
<keyword evidence="6 8" id="KW-1133">Transmembrane helix</keyword>
<keyword evidence="5 8" id="KW-0812">Transmembrane</keyword>
<evidence type="ECO:0000256" key="5">
    <source>
        <dbReference type="ARBA" id="ARBA00022692"/>
    </source>
</evidence>
<feature type="transmembrane region" description="Helical" evidence="8">
    <location>
        <begin position="74"/>
        <end position="92"/>
    </location>
</feature>
<evidence type="ECO:0000313" key="10">
    <source>
        <dbReference type="Proteomes" id="UP000007239"/>
    </source>
</evidence>
<keyword evidence="3" id="KW-0813">Transport</keyword>
<dbReference type="HOGENOM" id="CLU_047547_1_1_9"/>
<feature type="transmembrane region" description="Helical" evidence="8">
    <location>
        <begin position="140"/>
        <end position="162"/>
    </location>
</feature>
<feature type="transmembrane region" description="Helical" evidence="8">
    <location>
        <begin position="112"/>
        <end position="128"/>
    </location>
</feature>
<evidence type="ECO:0000256" key="8">
    <source>
        <dbReference type="SAM" id="Phobius"/>
    </source>
</evidence>
<feature type="transmembrane region" description="Helical" evidence="8">
    <location>
        <begin position="267"/>
        <end position="288"/>
    </location>
</feature>
<gene>
    <name evidence="9" type="ordered locus">Thexy_0456</name>
</gene>
<dbReference type="PANTHER" id="PTHR34975:SF2">
    <property type="entry name" value="SPORE GERMINATION PROTEIN A2"/>
    <property type="match status" value="1"/>
</dbReference>
<feature type="transmembrane region" description="Helical" evidence="8">
    <location>
        <begin position="300"/>
        <end position="319"/>
    </location>
</feature>
<comment type="similarity">
    <text evidence="2">Belongs to the amino acid-polyamine-organocation (APC) superfamily. Spore germination protein (SGP) (TC 2.A.3.9) family.</text>
</comment>
<dbReference type="KEGG" id="txy:Thexy_0456"/>
<evidence type="ECO:0000256" key="2">
    <source>
        <dbReference type="ARBA" id="ARBA00007998"/>
    </source>
</evidence>
<dbReference type="STRING" id="858215.Thexy_0456"/>
<organism evidence="9 10">
    <name type="scientific">Thermoanaerobacterium xylanolyticum (strain ATCC 49914 / DSM 7097 / LX-11)</name>
    <dbReference type="NCBI Taxonomy" id="858215"/>
    <lineage>
        <taxon>Bacteria</taxon>
        <taxon>Bacillati</taxon>
        <taxon>Bacillota</taxon>
        <taxon>Clostridia</taxon>
        <taxon>Thermoanaerobacterales</taxon>
        <taxon>Thermoanaerobacteraceae</taxon>
        <taxon>Thermoanaerobacterium</taxon>
    </lineage>
</organism>
<evidence type="ECO:0000256" key="7">
    <source>
        <dbReference type="ARBA" id="ARBA00023136"/>
    </source>
</evidence>
<dbReference type="NCBIfam" id="TIGR00912">
    <property type="entry name" value="2A0309"/>
    <property type="match status" value="1"/>
</dbReference>
<feature type="transmembrane region" description="Helical" evidence="8">
    <location>
        <begin position="9"/>
        <end position="28"/>
    </location>
</feature>
<sequence length="363" mass="40605">MNKITYKELFSAMLAFELGSAVLFVLGASAKQDAWISILLATVAALPLVYLYVTLYKMHDGNLPQILEVTFGKAFGKVLSVIYAIYFLYIAARVTRDFAELNIGTIYKQAPVSAFSIAILVVVMYYLVFDISVMIKSSHVLLPTFIIMAFFQFIGVFSVNCVTIKKIFPILGNGLMPVVKAAFPNILTFPYGELITFMMVFPEFKFNTNKLTKYCFALVVTTGLWLALNTVEIFSVLGVAEATRANFPFYELALIMKFGTFRNLDPFYAIVTVIGGVIKITVFTYAAIKTIQTIFNLKEYKFLLIPVGTIVYALSILIADSYPLHILIGLKLTTLYIHVPLQIIIPLIALILSFIRNPKTSKK</sequence>
<name>F6BH64_THEXL</name>
<evidence type="ECO:0000256" key="4">
    <source>
        <dbReference type="ARBA" id="ARBA00022544"/>
    </source>
</evidence>
<dbReference type="eggNOG" id="COG1457">
    <property type="taxonomic scope" value="Bacteria"/>
</dbReference>
<dbReference type="RefSeq" id="WP_013787259.1">
    <property type="nucleotide sequence ID" value="NC_015555.1"/>
</dbReference>
<keyword evidence="4" id="KW-0309">Germination</keyword>
<dbReference type="Pfam" id="PF03845">
    <property type="entry name" value="Spore_permease"/>
    <property type="match status" value="1"/>
</dbReference>
<evidence type="ECO:0000256" key="3">
    <source>
        <dbReference type="ARBA" id="ARBA00022448"/>
    </source>
</evidence>
<keyword evidence="7 8" id="KW-0472">Membrane</keyword>
<evidence type="ECO:0000313" key="9">
    <source>
        <dbReference type="EMBL" id="AEF16508.1"/>
    </source>
</evidence>
<dbReference type="AlphaFoldDB" id="F6BH64"/>
<comment type="subcellular location">
    <subcellularLocation>
        <location evidence="1">Membrane</location>
        <topology evidence="1">Multi-pass membrane protein</topology>
    </subcellularLocation>
</comment>
<accession>F6BH64</accession>
<dbReference type="GO" id="GO:0016020">
    <property type="term" value="C:membrane"/>
    <property type="evidence" value="ECO:0007669"/>
    <property type="project" value="UniProtKB-SubCell"/>
</dbReference>
<proteinExistence type="inferred from homology"/>
<dbReference type="GO" id="GO:0009847">
    <property type="term" value="P:spore germination"/>
    <property type="evidence" value="ECO:0007669"/>
    <property type="project" value="InterPro"/>
</dbReference>
<feature type="transmembrane region" description="Helical" evidence="8">
    <location>
        <begin position="335"/>
        <end position="355"/>
    </location>
</feature>
<evidence type="ECO:0000256" key="1">
    <source>
        <dbReference type="ARBA" id="ARBA00004141"/>
    </source>
</evidence>